<dbReference type="GO" id="GO:0000287">
    <property type="term" value="F:magnesium ion binding"/>
    <property type="evidence" value="ECO:0007669"/>
    <property type="project" value="UniProtKB-UniRule"/>
</dbReference>
<evidence type="ECO:0000256" key="3">
    <source>
        <dbReference type="ARBA" id="ARBA00022723"/>
    </source>
</evidence>
<evidence type="ECO:0000256" key="8">
    <source>
        <dbReference type="ARBA" id="ARBA00047883"/>
    </source>
</evidence>
<dbReference type="GO" id="GO:0005737">
    <property type="term" value="C:cytoplasm"/>
    <property type="evidence" value="ECO:0007669"/>
    <property type="project" value="TreeGrafter"/>
</dbReference>
<comment type="catalytic activity">
    <reaction evidence="6 9 10">
        <text>4-methyl-5-(2-phosphooxyethyl)-thiazole + 4-amino-2-methyl-5-(diphosphooxymethyl)pyrimidine + H(+) = thiamine phosphate + diphosphate</text>
        <dbReference type="Rhea" id="RHEA:22328"/>
        <dbReference type="ChEBI" id="CHEBI:15378"/>
        <dbReference type="ChEBI" id="CHEBI:33019"/>
        <dbReference type="ChEBI" id="CHEBI:37575"/>
        <dbReference type="ChEBI" id="CHEBI:57841"/>
        <dbReference type="ChEBI" id="CHEBI:58296"/>
        <dbReference type="EC" id="2.5.1.3"/>
    </reaction>
</comment>
<dbReference type="PANTHER" id="PTHR20857">
    <property type="entry name" value="THIAMINE-PHOSPHATE PYROPHOSPHORYLASE"/>
    <property type="match status" value="1"/>
</dbReference>
<keyword evidence="3 9" id="KW-0479">Metal-binding</keyword>
<reference evidence="13 14" key="1">
    <citation type="submission" date="2019-07" db="EMBL/GenBank/DDBJ databases">
        <authorList>
            <person name="Li J."/>
        </authorList>
    </citation>
    <scope>NUCLEOTIDE SEQUENCE [LARGE SCALE GENOMIC DNA]</scope>
    <source>
        <strain evidence="13 14">TKL69</strain>
    </source>
</reference>
<evidence type="ECO:0000259" key="12">
    <source>
        <dbReference type="Pfam" id="PF02581"/>
    </source>
</evidence>
<feature type="binding site" evidence="9">
    <location>
        <position position="140"/>
    </location>
    <ligand>
        <name>4-amino-2-methyl-5-(diphosphooxymethyl)pyrimidine</name>
        <dbReference type="ChEBI" id="CHEBI:57841"/>
    </ligand>
</feature>
<evidence type="ECO:0000313" key="13">
    <source>
        <dbReference type="EMBL" id="QDP41053.1"/>
    </source>
</evidence>
<evidence type="ECO:0000256" key="7">
    <source>
        <dbReference type="ARBA" id="ARBA00047851"/>
    </source>
</evidence>
<organism evidence="13 14">
    <name type="scientific">Radiobacillus deserti</name>
    <dbReference type="NCBI Taxonomy" id="2594883"/>
    <lineage>
        <taxon>Bacteria</taxon>
        <taxon>Bacillati</taxon>
        <taxon>Bacillota</taxon>
        <taxon>Bacilli</taxon>
        <taxon>Bacillales</taxon>
        <taxon>Bacillaceae</taxon>
        <taxon>Radiobacillus</taxon>
    </lineage>
</organism>
<feature type="binding site" evidence="9">
    <location>
        <begin position="137"/>
        <end position="139"/>
    </location>
    <ligand>
        <name>2-[(2R,5Z)-2-carboxy-4-methylthiazol-5(2H)-ylidene]ethyl phosphate</name>
        <dbReference type="ChEBI" id="CHEBI:62899"/>
    </ligand>
</feature>
<keyword evidence="4 9" id="KW-0460">Magnesium</keyword>
<gene>
    <name evidence="9" type="primary">thiE</name>
    <name evidence="13" type="ORF">FN924_13140</name>
</gene>
<dbReference type="FunFam" id="3.20.20.70:FF:000096">
    <property type="entry name" value="Thiamine-phosphate synthase"/>
    <property type="match status" value="1"/>
</dbReference>
<comment type="catalytic activity">
    <reaction evidence="8 9 10">
        <text>2-[(2R,5Z)-2-carboxy-4-methylthiazol-5(2H)-ylidene]ethyl phosphate + 4-amino-2-methyl-5-(diphosphooxymethyl)pyrimidine + 2 H(+) = thiamine phosphate + CO2 + diphosphate</text>
        <dbReference type="Rhea" id="RHEA:47844"/>
        <dbReference type="ChEBI" id="CHEBI:15378"/>
        <dbReference type="ChEBI" id="CHEBI:16526"/>
        <dbReference type="ChEBI" id="CHEBI:33019"/>
        <dbReference type="ChEBI" id="CHEBI:37575"/>
        <dbReference type="ChEBI" id="CHEBI:57841"/>
        <dbReference type="ChEBI" id="CHEBI:62899"/>
        <dbReference type="EC" id="2.5.1.3"/>
    </reaction>
</comment>
<dbReference type="Gene3D" id="3.20.20.70">
    <property type="entry name" value="Aldolase class I"/>
    <property type="match status" value="1"/>
</dbReference>
<protein>
    <recommendedName>
        <fullName evidence="9">Thiamine-phosphate synthase</fullName>
        <shortName evidence="9">TP synthase</shortName>
        <shortName evidence="9">TPS</shortName>
        <ecNumber evidence="9">2.5.1.3</ecNumber>
    </recommendedName>
    <alternativeName>
        <fullName evidence="9">Thiamine-phosphate pyrophosphorylase</fullName>
        <shortName evidence="9">TMP pyrophosphorylase</shortName>
        <shortName evidence="9">TMP-PPase</shortName>
    </alternativeName>
</protein>
<evidence type="ECO:0000256" key="2">
    <source>
        <dbReference type="ARBA" id="ARBA00022679"/>
    </source>
</evidence>
<keyword evidence="14" id="KW-1185">Reference proteome</keyword>
<dbReference type="InterPro" id="IPR013785">
    <property type="entry name" value="Aldolase_TIM"/>
</dbReference>
<feature type="binding site" evidence="9">
    <location>
        <position position="92"/>
    </location>
    <ligand>
        <name>Mg(2+)</name>
        <dbReference type="ChEBI" id="CHEBI:18420"/>
    </ligand>
</feature>
<dbReference type="PANTHER" id="PTHR20857:SF15">
    <property type="entry name" value="THIAMINE-PHOSPHATE SYNTHASE"/>
    <property type="match status" value="1"/>
</dbReference>
<feature type="binding site" evidence="9">
    <location>
        <position position="170"/>
    </location>
    <ligand>
        <name>2-[(2R,5Z)-2-carboxy-4-methylthiazol-5(2H)-ylidene]ethyl phosphate</name>
        <dbReference type="ChEBI" id="CHEBI:62899"/>
    </ligand>
</feature>
<dbReference type="GO" id="GO:0009229">
    <property type="term" value="P:thiamine diphosphate biosynthetic process"/>
    <property type="evidence" value="ECO:0007669"/>
    <property type="project" value="UniProtKB-UniRule"/>
</dbReference>
<dbReference type="UniPathway" id="UPA00060">
    <property type="reaction ID" value="UER00141"/>
</dbReference>
<keyword evidence="2 9" id="KW-0808">Transferase</keyword>
<evidence type="ECO:0000313" key="14">
    <source>
        <dbReference type="Proteomes" id="UP000315215"/>
    </source>
</evidence>
<feature type="binding site" evidence="9">
    <location>
        <position position="111"/>
    </location>
    <ligand>
        <name>4-amino-2-methyl-5-(diphosphooxymethyl)pyrimidine</name>
        <dbReference type="ChEBI" id="CHEBI:57841"/>
    </ligand>
</feature>
<dbReference type="KEGG" id="aqt:FN924_13140"/>
<accession>A0A516KI34</accession>
<sequence length="215" mass="23445">MNPSLLKLYFIMGSNNCIKDPLEVLEEALKAGITLFQFREKGKGAKQKEDKKELAQKMKALCRSYKVPFLVNDDIQLALEIEADGIHVGQDDEHISVVRAQCPSDWIIGVSATNVTEAVQAKRDGADYIGVGPIFSTTTKEDAKKPMGLSGLITVRKSVGKSIPIVAIGGIQFSHIKDILQAGADGISIISAISQSRSPFQSTLLLKQELDLYTR</sequence>
<evidence type="ECO:0000256" key="11">
    <source>
        <dbReference type="RuleBase" id="RU004253"/>
    </source>
</evidence>
<keyword evidence="5 9" id="KW-0784">Thiamine biosynthesis</keyword>
<comment type="function">
    <text evidence="9">Condenses 4-methyl-5-(beta-hydroxyethyl)thiazole monophosphate (THZ-P) and 2-methyl-4-amino-5-hydroxymethyl pyrimidine pyrophosphate (HMP-PP) to form thiamine monophosphate (TMP).</text>
</comment>
<evidence type="ECO:0000256" key="10">
    <source>
        <dbReference type="RuleBase" id="RU003826"/>
    </source>
</evidence>
<dbReference type="SUPFAM" id="SSF51391">
    <property type="entry name" value="Thiamin phosphate synthase"/>
    <property type="match status" value="1"/>
</dbReference>
<dbReference type="InterPro" id="IPR036206">
    <property type="entry name" value="ThiamineP_synth_sf"/>
</dbReference>
<dbReference type="Proteomes" id="UP000315215">
    <property type="component" value="Chromosome"/>
</dbReference>
<feature type="binding site" evidence="9">
    <location>
        <begin position="37"/>
        <end position="41"/>
    </location>
    <ligand>
        <name>4-amino-2-methyl-5-(diphosphooxymethyl)pyrimidine</name>
        <dbReference type="ChEBI" id="CHEBI:57841"/>
    </ligand>
</feature>
<dbReference type="CDD" id="cd00564">
    <property type="entry name" value="TMP_TenI"/>
    <property type="match status" value="1"/>
</dbReference>
<comment type="catalytic activity">
    <reaction evidence="7 9 10">
        <text>2-(2-carboxy-4-methylthiazol-5-yl)ethyl phosphate + 4-amino-2-methyl-5-(diphosphooxymethyl)pyrimidine + 2 H(+) = thiamine phosphate + CO2 + diphosphate</text>
        <dbReference type="Rhea" id="RHEA:47848"/>
        <dbReference type="ChEBI" id="CHEBI:15378"/>
        <dbReference type="ChEBI" id="CHEBI:16526"/>
        <dbReference type="ChEBI" id="CHEBI:33019"/>
        <dbReference type="ChEBI" id="CHEBI:37575"/>
        <dbReference type="ChEBI" id="CHEBI:57841"/>
        <dbReference type="ChEBI" id="CHEBI:62890"/>
        <dbReference type="EC" id="2.5.1.3"/>
    </reaction>
</comment>
<dbReference type="EC" id="2.5.1.3" evidence="9"/>
<comment type="similarity">
    <text evidence="9 10">Belongs to the thiamine-phosphate synthase family.</text>
</comment>
<dbReference type="NCBIfam" id="TIGR00693">
    <property type="entry name" value="thiE"/>
    <property type="match status" value="1"/>
</dbReference>
<evidence type="ECO:0000256" key="5">
    <source>
        <dbReference type="ARBA" id="ARBA00022977"/>
    </source>
</evidence>
<feature type="binding site" evidence="9">
    <location>
        <begin position="190"/>
        <end position="191"/>
    </location>
    <ligand>
        <name>2-[(2R,5Z)-2-carboxy-4-methylthiazol-5(2H)-ylidene]ethyl phosphate</name>
        <dbReference type="ChEBI" id="CHEBI:62899"/>
    </ligand>
</feature>
<feature type="domain" description="Thiamine phosphate synthase/TenI" evidence="12">
    <location>
        <begin position="8"/>
        <end position="193"/>
    </location>
</feature>
<dbReference type="InterPro" id="IPR034291">
    <property type="entry name" value="TMP_synthase"/>
</dbReference>
<dbReference type="Pfam" id="PF02581">
    <property type="entry name" value="TMP-TENI"/>
    <property type="match status" value="1"/>
</dbReference>
<dbReference type="GO" id="GO:0009228">
    <property type="term" value="P:thiamine biosynthetic process"/>
    <property type="evidence" value="ECO:0007669"/>
    <property type="project" value="UniProtKB-KW"/>
</dbReference>
<comment type="pathway">
    <text evidence="1 9 11">Cofactor biosynthesis; thiamine diphosphate biosynthesis; thiamine phosphate from 4-amino-2-methyl-5-diphosphomethylpyrimidine and 4-methyl-5-(2-phosphoethyl)-thiazole: step 1/1.</text>
</comment>
<dbReference type="OrthoDB" id="9812206at2"/>
<evidence type="ECO:0000256" key="6">
    <source>
        <dbReference type="ARBA" id="ARBA00047334"/>
    </source>
</evidence>
<dbReference type="AlphaFoldDB" id="A0A516KI34"/>
<dbReference type="GO" id="GO:0004789">
    <property type="term" value="F:thiamine-phosphate diphosphorylase activity"/>
    <property type="evidence" value="ECO:0007669"/>
    <property type="project" value="UniProtKB-UniRule"/>
</dbReference>
<dbReference type="HAMAP" id="MF_00097">
    <property type="entry name" value="TMP_synthase"/>
    <property type="match status" value="1"/>
</dbReference>
<feature type="binding site" evidence="9">
    <location>
        <position position="72"/>
    </location>
    <ligand>
        <name>4-amino-2-methyl-5-(diphosphooxymethyl)pyrimidine</name>
        <dbReference type="ChEBI" id="CHEBI:57841"/>
    </ligand>
</feature>
<evidence type="ECO:0000256" key="9">
    <source>
        <dbReference type="HAMAP-Rule" id="MF_00097"/>
    </source>
</evidence>
<name>A0A516KI34_9BACI</name>
<dbReference type="RefSeq" id="WP_143895209.1">
    <property type="nucleotide sequence ID" value="NZ_CP041666.1"/>
</dbReference>
<proteinExistence type="inferred from homology"/>
<evidence type="ECO:0000256" key="1">
    <source>
        <dbReference type="ARBA" id="ARBA00005165"/>
    </source>
</evidence>
<evidence type="ECO:0000256" key="4">
    <source>
        <dbReference type="ARBA" id="ARBA00022842"/>
    </source>
</evidence>
<dbReference type="InterPro" id="IPR022998">
    <property type="entry name" value="ThiamineP_synth_TenI"/>
</dbReference>
<feature type="binding site" evidence="9">
    <location>
        <position position="73"/>
    </location>
    <ligand>
        <name>Mg(2+)</name>
        <dbReference type="ChEBI" id="CHEBI:18420"/>
    </ligand>
</feature>
<comment type="cofactor">
    <cofactor evidence="9">
        <name>Mg(2+)</name>
        <dbReference type="ChEBI" id="CHEBI:18420"/>
    </cofactor>
    <text evidence="9">Binds 1 Mg(2+) ion per subunit.</text>
</comment>
<dbReference type="EMBL" id="CP041666">
    <property type="protein sequence ID" value="QDP41053.1"/>
    <property type="molecule type" value="Genomic_DNA"/>
</dbReference>